<evidence type="ECO:0000256" key="1">
    <source>
        <dbReference type="SAM" id="MobiDB-lite"/>
    </source>
</evidence>
<feature type="region of interest" description="Disordered" evidence="1">
    <location>
        <begin position="116"/>
        <end position="158"/>
    </location>
</feature>
<proteinExistence type="predicted"/>
<sequence>MSTSTTLLLPPSGLQSPGLLLQWILMRCGLRLYSSRMPRIASTALEVSSHPHSEPLYSPLRIPLPQSPNIHDMARQLQESEERQKAMGDELSRRPELHDADVEALKQKMREELRLMQEARRQMGVTDDHMRAGASSVAGGGSSSATAAQDPPLPPPAP</sequence>
<reference evidence="2 3" key="1">
    <citation type="journal article" date="2023" name="Plants (Basel)">
        <title>Bridging the Gap: Combining Genomics and Transcriptomics Approaches to Understand Stylosanthes scabra, an Orphan Legume from the Brazilian Caatinga.</title>
        <authorList>
            <person name="Ferreira-Neto J.R.C."/>
            <person name="da Silva M.D."/>
            <person name="Binneck E."/>
            <person name="de Melo N.F."/>
            <person name="da Silva R.H."/>
            <person name="de Melo A.L.T.M."/>
            <person name="Pandolfi V."/>
            <person name="Bustamante F.O."/>
            <person name="Brasileiro-Vidal A.C."/>
            <person name="Benko-Iseppon A.M."/>
        </authorList>
    </citation>
    <scope>NUCLEOTIDE SEQUENCE [LARGE SCALE GENOMIC DNA]</scope>
    <source>
        <tissue evidence="2">Leaves</tissue>
    </source>
</reference>
<evidence type="ECO:0000313" key="3">
    <source>
        <dbReference type="Proteomes" id="UP001341840"/>
    </source>
</evidence>
<feature type="region of interest" description="Disordered" evidence="1">
    <location>
        <begin position="77"/>
        <end position="100"/>
    </location>
</feature>
<keyword evidence="3" id="KW-1185">Reference proteome</keyword>
<dbReference type="Proteomes" id="UP001341840">
    <property type="component" value="Unassembled WGS sequence"/>
</dbReference>
<protein>
    <submittedName>
        <fullName evidence="2">Uncharacterized protein</fullName>
    </submittedName>
</protein>
<feature type="compositionally biased region" description="Basic and acidic residues" evidence="1">
    <location>
        <begin position="116"/>
        <end position="131"/>
    </location>
</feature>
<comment type="caution">
    <text evidence="2">The sequence shown here is derived from an EMBL/GenBank/DDBJ whole genome shotgun (WGS) entry which is preliminary data.</text>
</comment>
<dbReference type="EMBL" id="JASCZI010242130">
    <property type="protein sequence ID" value="MED6209741.1"/>
    <property type="molecule type" value="Genomic_DNA"/>
</dbReference>
<evidence type="ECO:0000313" key="2">
    <source>
        <dbReference type="EMBL" id="MED6209741.1"/>
    </source>
</evidence>
<organism evidence="2 3">
    <name type="scientific">Stylosanthes scabra</name>
    <dbReference type="NCBI Taxonomy" id="79078"/>
    <lineage>
        <taxon>Eukaryota</taxon>
        <taxon>Viridiplantae</taxon>
        <taxon>Streptophyta</taxon>
        <taxon>Embryophyta</taxon>
        <taxon>Tracheophyta</taxon>
        <taxon>Spermatophyta</taxon>
        <taxon>Magnoliopsida</taxon>
        <taxon>eudicotyledons</taxon>
        <taxon>Gunneridae</taxon>
        <taxon>Pentapetalae</taxon>
        <taxon>rosids</taxon>
        <taxon>fabids</taxon>
        <taxon>Fabales</taxon>
        <taxon>Fabaceae</taxon>
        <taxon>Papilionoideae</taxon>
        <taxon>50 kb inversion clade</taxon>
        <taxon>dalbergioids sensu lato</taxon>
        <taxon>Dalbergieae</taxon>
        <taxon>Pterocarpus clade</taxon>
        <taxon>Stylosanthes</taxon>
    </lineage>
</organism>
<accession>A0ABU6YJZ3</accession>
<name>A0ABU6YJZ3_9FABA</name>
<feature type="compositionally biased region" description="Low complexity" evidence="1">
    <location>
        <begin position="132"/>
        <end position="150"/>
    </location>
</feature>
<gene>
    <name evidence="2" type="ORF">PIB30_057655</name>
</gene>